<dbReference type="PANTHER" id="PTHR22893:SF91">
    <property type="entry name" value="NADPH DEHYDROGENASE 2-RELATED"/>
    <property type="match status" value="1"/>
</dbReference>
<dbReference type="Gene3D" id="3.20.20.70">
    <property type="entry name" value="Aldolase class I"/>
    <property type="match status" value="1"/>
</dbReference>
<keyword evidence="4" id="KW-1185">Reference proteome</keyword>
<dbReference type="RefSeq" id="WP_200233162.1">
    <property type="nucleotide sequence ID" value="NZ_NRRV01000001.1"/>
</dbReference>
<dbReference type="InterPro" id="IPR045247">
    <property type="entry name" value="Oye-like"/>
</dbReference>
<protein>
    <submittedName>
        <fullName evidence="3">Alkene reductase</fullName>
    </submittedName>
</protein>
<dbReference type="Proteomes" id="UP000748752">
    <property type="component" value="Unassembled WGS sequence"/>
</dbReference>
<dbReference type="Pfam" id="PF00724">
    <property type="entry name" value="Oxidored_FMN"/>
    <property type="match status" value="1"/>
</dbReference>
<evidence type="ECO:0000313" key="4">
    <source>
        <dbReference type="Proteomes" id="UP000748752"/>
    </source>
</evidence>
<dbReference type="InterPro" id="IPR001155">
    <property type="entry name" value="OxRdtase_FMN_N"/>
</dbReference>
<dbReference type="EMBL" id="NRRV01000001">
    <property type="protein sequence ID" value="MBK1629338.1"/>
    <property type="molecule type" value="Genomic_DNA"/>
</dbReference>
<organism evidence="3 4">
    <name type="scientific">Thiohalocapsa halophila</name>
    <dbReference type="NCBI Taxonomy" id="69359"/>
    <lineage>
        <taxon>Bacteria</taxon>
        <taxon>Pseudomonadati</taxon>
        <taxon>Pseudomonadota</taxon>
        <taxon>Gammaproteobacteria</taxon>
        <taxon>Chromatiales</taxon>
        <taxon>Chromatiaceae</taxon>
        <taxon>Thiohalocapsa</taxon>
    </lineage>
</organism>
<accession>A0ABS1CC74</accession>
<sequence length="372" mass="40052">MTATQATDDPLFTPLQAGELRLPNRIVLGPLTRSRAQQPGNVPGPMNAEYYAQRAGAGLIVSEATNISQVGMGYALTPGIFTDEQVAGWRLVTDAVHAAGGQMVLQLWHCGRMSHEALHPGIPPMAPSAVHCDACQVFYVDDEGKGGLRPVSPPKAMTKTDIDATIQDYVTATRNALAAGFDGVEVHSANGYLLHEFLASNTNQRTDEYGGSIQNRARMLFEVMDAVLGELPAGRVGVRVSPLFKLNGIDDADPAETFGYASEHLGKRGIAYLHVADTDVMRGAEPKMEQILPFTRGKFDGVVMLNGAYTPERARQAIEDGDGDCIAFGRLFLANPDLPERIRRGGPYNEPNPATFYGGGAEGYTDYPTLED</sequence>
<dbReference type="SUPFAM" id="SSF51395">
    <property type="entry name" value="FMN-linked oxidoreductases"/>
    <property type="match status" value="1"/>
</dbReference>
<dbReference type="CDD" id="cd02933">
    <property type="entry name" value="OYE_like_FMN"/>
    <property type="match status" value="1"/>
</dbReference>
<evidence type="ECO:0000256" key="1">
    <source>
        <dbReference type="SAM" id="MobiDB-lite"/>
    </source>
</evidence>
<name>A0ABS1CC74_9GAMM</name>
<dbReference type="PANTHER" id="PTHR22893">
    <property type="entry name" value="NADH OXIDOREDUCTASE-RELATED"/>
    <property type="match status" value="1"/>
</dbReference>
<feature type="domain" description="NADH:flavin oxidoreductase/NADH oxidase N-terminal" evidence="2">
    <location>
        <begin position="11"/>
        <end position="346"/>
    </location>
</feature>
<gene>
    <name evidence="3" type="ORF">CKO31_01030</name>
</gene>
<reference evidence="3 4" key="1">
    <citation type="journal article" date="2020" name="Microorganisms">
        <title>Osmotic Adaptation and Compatible Solute Biosynthesis of Phototrophic Bacteria as Revealed from Genome Analyses.</title>
        <authorList>
            <person name="Imhoff J.F."/>
            <person name="Rahn T."/>
            <person name="Kunzel S."/>
            <person name="Keller A."/>
            <person name="Neulinger S.C."/>
        </authorList>
    </citation>
    <scope>NUCLEOTIDE SEQUENCE [LARGE SCALE GENOMIC DNA]</scope>
    <source>
        <strain evidence="3 4">DSM 6210</strain>
    </source>
</reference>
<proteinExistence type="predicted"/>
<comment type="caution">
    <text evidence="3">The sequence shown here is derived from an EMBL/GenBank/DDBJ whole genome shotgun (WGS) entry which is preliminary data.</text>
</comment>
<evidence type="ECO:0000313" key="3">
    <source>
        <dbReference type="EMBL" id="MBK1629338.1"/>
    </source>
</evidence>
<dbReference type="InterPro" id="IPR013785">
    <property type="entry name" value="Aldolase_TIM"/>
</dbReference>
<evidence type="ECO:0000259" key="2">
    <source>
        <dbReference type="Pfam" id="PF00724"/>
    </source>
</evidence>
<feature type="region of interest" description="Disordered" evidence="1">
    <location>
        <begin position="342"/>
        <end position="372"/>
    </location>
</feature>